<evidence type="ECO:0000313" key="7">
    <source>
        <dbReference type="Proteomes" id="UP000317593"/>
    </source>
</evidence>
<dbReference type="InterPro" id="IPR013783">
    <property type="entry name" value="Ig-like_fold"/>
</dbReference>
<dbReference type="InterPro" id="IPR051848">
    <property type="entry name" value="PGIP"/>
</dbReference>
<dbReference type="SUPFAM" id="SSF52047">
    <property type="entry name" value="RNI-like"/>
    <property type="match status" value="1"/>
</dbReference>
<dbReference type="AlphaFoldDB" id="A0A521B3C5"/>
<dbReference type="SUPFAM" id="SSF49265">
    <property type="entry name" value="Fibronectin type III"/>
    <property type="match status" value="3"/>
</dbReference>
<evidence type="ECO:0000256" key="4">
    <source>
        <dbReference type="SAM" id="SignalP"/>
    </source>
</evidence>
<dbReference type="InterPro" id="IPR003961">
    <property type="entry name" value="FN3_dom"/>
</dbReference>
<evidence type="ECO:0000256" key="1">
    <source>
        <dbReference type="ARBA" id="ARBA00004196"/>
    </source>
</evidence>
<feature type="signal peptide" evidence="4">
    <location>
        <begin position="1"/>
        <end position="19"/>
    </location>
</feature>
<evidence type="ECO:0000256" key="2">
    <source>
        <dbReference type="ARBA" id="ARBA00022737"/>
    </source>
</evidence>
<dbReference type="EMBL" id="FXTH01000002">
    <property type="protein sequence ID" value="SMO41545.1"/>
    <property type="molecule type" value="Genomic_DNA"/>
</dbReference>
<gene>
    <name evidence="6" type="ORF">SAMN06265218_102157</name>
</gene>
<dbReference type="PROSITE" id="PS50853">
    <property type="entry name" value="FN3"/>
    <property type="match status" value="2"/>
</dbReference>
<evidence type="ECO:0000256" key="3">
    <source>
        <dbReference type="SAM" id="MobiDB-lite"/>
    </source>
</evidence>
<keyword evidence="2" id="KW-0677">Repeat</keyword>
<dbReference type="InterPro" id="IPR055414">
    <property type="entry name" value="LRR_R13L4/SHOC2-like"/>
</dbReference>
<reference evidence="6 7" key="1">
    <citation type="submission" date="2017-05" db="EMBL/GenBank/DDBJ databases">
        <authorList>
            <person name="Varghese N."/>
            <person name="Submissions S."/>
        </authorList>
    </citation>
    <scope>NUCLEOTIDE SEQUENCE [LARGE SCALE GENOMIC DNA]</scope>
    <source>
        <strain evidence="6 7">DSM 21194</strain>
    </source>
</reference>
<evidence type="ECO:0000259" key="5">
    <source>
        <dbReference type="PROSITE" id="PS50853"/>
    </source>
</evidence>
<feature type="chain" id="PRO_5022111201" description="Fibronectin type-III domain-containing protein" evidence="4">
    <location>
        <begin position="20"/>
        <end position="943"/>
    </location>
</feature>
<keyword evidence="4" id="KW-0732">Signal</keyword>
<dbReference type="InterPro" id="IPR036116">
    <property type="entry name" value="FN3_sf"/>
</dbReference>
<accession>A0A521B3C5</accession>
<comment type="subcellular location">
    <subcellularLocation>
        <location evidence="1">Cell envelope</location>
    </subcellularLocation>
</comment>
<feature type="region of interest" description="Disordered" evidence="3">
    <location>
        <begin position="123"/>
        <end position="150"/>
    </location>
</feature>
<dbReference type="GO" id="GO:0030313">
    <property type="term" value="C:cell envelope"/>
    <property type="evidence" value="ECO:0007669"/>
    <property type="project" value="UniProtKB-SubCell"/>
</dbReference>
<dbReference type="Proteomes" id="UP000317593">
    <property type="component" value="Unassembled WGS sequence"/>
</dbReference>
<protein>
    <recommendedName>
        <fullName evidence="5">Fibronectin type-III domain-containing protein</fullName>
    </recommendedName>
</protein>
<keyword evidence="7" id="KW-1185">Reference proteome</keyword>
<dbReference type="Pfam" id="PF23598">
    <property type="entry name" value="LRR_14"/>
    <property type="match status" value="1"/>
</dbReference>
<dbReference type="InterPro" id="IPR032675">
    <property type="entry name" value="LRR_dom_sf"/>
</dbReference>
<dbReference type="Pfam" id="PF00041">
    <property type="entry name" value="fn3"/>
    <property type="match status" value="1"/>
</dbReference>
<dbReference type="SMART" id="SM00060">
    <property type="entry name" value="FN3"/>
    <property type="match status" value="4"/>
</dbReference>
<organism evidence="6 7">
    <name type="scientific">Fodinibius sediminis</name>
    <dbReference type="NCBI Taxonomy" id="1214077"/>
    <lineage>
        <taxon>Bacteria</taxon>
        <taxon>Pseudomonadati</taxon>
        <taxon>Balneolota</taxon>
        <taxon>Balneolia</taxon>
        <taxon>Balneolales</taxon>
        <taxon>Balneolaceae</taxon>
        <taxon>Fodinibius</taxon>
    </lineage>
</organism>
<evidence type="ECO:0000313" key="6">
    <source>
        <dbReference type="EMBL" id="SMO41545.1"/>
    </source>
</evidence>
<name>A0A521B3C5_9BACT</name>
<sequence>MKYRSLYLLAGIFMLVALAQCTDSVTQGTQKETKSSLEKPGLIAPEVHSEQSTSLTLEWGGVEEARSFQIQLSTEEEFLSTIADSTIDSTKFNIQGLPYDTTVYWQVRPVIEDQETEWSDTWDFKTTSKPSKPDPVSTELKSPDDGLEDSPTKVKLQWEAVASASEYSLQLADDQKFENLIVDQKIEGTSYVVSELNHSEDYYWRVEPQTKGRETEWSEVYTFTTVGQSANTTTSATDSLPAPSDLLPEDEATKVSLKPTFKWKAVEGADGYILHASHGNDMVVEEQVDGTEYTPSNGLSSESTHYWRVRAVRDGDKGIWSDINEFTTTKADSLPAPVQVSPDDEMTDASLKPTFKWKAVEGADGYILHASHGNDMVVEEQVDGTEYTPSNGLSSESTHYWRVRAVRDGNEGKWSGIWQFTTTSGSTPIPAVSLIAPSDGSTNSTASLTLEWEELTEANGYNVQLATSSDFFSPIVDENVTSASFDVSGLENGRQYFWRVQATGDNNSSNWSSVWSFNIEEKVTNGSTSGSVAGDRQALLDLYEATGGDHWHNNSGWGSGDPSDGWYGIETDANGRVVRVDLFDNGLSGRLPESIGNLTKVRYLNVKKNELSGEIPSSIGDMASLEWLILAGRTYEIGGTLKEPPERLTKHYHAGKRYSNTNDFSGRIPSTIGGLSNLLRLEIANQPNIKGPIPVEIGDLSQLEGLYLSFNDFSGTTLPSSIGNLRNLRHLYIASAQLEGEIPASFQNLTQLTFLNLGESSNDTPDNHLTGELPDFSNFTELRSLVLTDNNLTGEYPHYWNNGNFTKLYTLRFSWNNLTGTLHGFENLPDLKSLGLEGNKLSGSIDNILSVPSNIRIIGLGWNNFTGDMPQSGWPDFNQIKTLYLNDNALTGSISCDFWEKLDNPKLRIAWLKNNDLNSNCTDAMNRVEGNGNPRISVGGNNF</sequence>
<proteinExistence type="predicted"/>
<feature type="domain" description="Fibronectin type-III" evidence="5">
    <location>
        <begin position="132"/>
        <end position="228"/>
    </location>
</feature>
<dbReference type="Gene3D" id="3.80.10.10">
    <property type="entry name" value="Ribonuclease Inhibitor"/>
    <property type="match status" value="1"/>
</dbReference>
<dbReference type="Gene3D" id="2.60.40.10">
    <property type="entry name" value="Immunoglobulins"/>
    <property type="match status" value="5"/>
</dbReference>
<feature type="domain" description="Fibronectin type-III" evidence="5">
    <location>
        <begin position="431"/>
        <end position="522"/>
    </location>
</feature>
<dbReference type="PANTHER" id="PTHR48059:SF30">
    <property type="entry name" value="OS06G0587000 PROTEIN"/>
    <property type="match status" value="1"/>
</dbReference>
<dbReference type="PANTHER" id="PTHR48059">
    <property type="entry name" value="POLYGALACTURONASE INHIBITOR 1"/>
    <property type="match status" value="1"/>
</dbReference>